<comment type="caution">
    <text evidence="1">The sequence shown here is derived from an EMBL/GenBank/DDBJ whole genome shotgun (WGS) entry which is preliminary data.</text>
</comment>
<evidence type="ECO:0000313" key="2">
    <source>
        <dbReference type="Proteomes" id="UP000324222"/>
    </source>
</evidence>
<evidence type="ECO:0000313" key="1">
    <source>
        <dbReference type="EMBL" id="MPC12754.1"/>
    </source>
</evidence>
<name>A0A5B7CVL4_PORTR</name>
<reference evidence="1 2" key="1">
    <citation type="submission" date="2019-05" db="EMBL/GenBank/DDBJ databases">
        <title>Another draft genome of Portunus trituberculatus and its Hox gene families provides insights of decapod evolution.</title>
        <authorList>
            <person name="Jeong J.-H."/>
            <person name="Song I."/>
            <person name="Kim S."/>
            <person name="Choi T."/>
            <person name="Kim D."/>
            <person name="Ryu S."/>
            <person name="Kim W."/>
        </authorList>
    </citation>
    <scope>NUCLEOTIDE SEQUENCE [LARGE SCALE GENOMIC DNA]</scope>
    <source>
        <tissue evidence="1">Muscle</tissue>
    </source>
</reference>
<proteinExistence type="predicted"/>
<organism evidence="1 2">
    <name type="scientific">Portunus trituberculatus</name>
    <name type="common">Swimming crab</name>
    <name type="synonym">Neptunus trituberculatus</name>
    <dbReference type="NCBI Taxonomy" id="210409"/>
    <lineage>
        <taxon>Eukaryota</taxon>
        <taxon>Metazoa</taxon>
        <taxon>Ecdysozoa</taxon>
        <taxon>Arthropoda</taxon>
        <taxon>Crustacea</taxon>
        <taxon>Multicrustacea</taxon>
        <taxon>Malacostraca</taxon>
        <taxon>Eumalacostraca</taxon>
        <taxon>Eucarida</taxon>
        <taxon>Decapoda</taxon>
        <taxon>Pleocyemata</taxon>
        <taxon>Brachyura</taxon>
        <taxon>Eubrachyura</taxon>
        <taxon>Portunoidea</taxon>
        <taxon>Portunidae</taxon>
        <taxon>Portuninae</taxon>
        <taxon>Portunus</taxon>
    </lineage>
</organism>
<accession>A0A5B7CVL4</accession>
<dbReference type="EMBL" id="VSRR010000234">
    <property type="protein sequence ID" value="MPC12754.1"/>
    <property type="molecule type" value="Genomic_DNA"/>
</dbReference>
<keyword evidence="2" id="KW-1185">Reference proteome</keyword>
<dbReference type="Proteomes" id="UP000324222">
    <property type="component" value="Unassembled WGS sequence"/>
</dbReference>
<protein>
    <submittedName>
        <fullName evidence="1">Uncharacterized protein</fullName>
    </submittedName>
</protein>
<dbReference type="AlphaFoldDB" id="A0A5B7CVL4"/>
<sequence>MQGPEDDAVGRDSPCAHKSDWSIMEYGSQAIVTVGEKILWPRSCDREEEYKSTELEQTNRCTGSLIKPAKRKIMAFTTSESVQEEK</sequence>
<gene>
    <name evidence="1" type="ORF">E2C01_005461</name>
</gene>